<keyword evidence="1" id="KW-0805">Transcription regulation</keyword>
<dbReference type="Pfam" id="PF00196">
    <property type="entry name" value="GerE"/>
    <property type="match status" value="1"/>
</dbReference>
<feature type="domain" description="HTH luxR-type" evidence="4">
    <location>
        <begin position="113"/>
        <end position="178"/>
    </location>
</feature>
<reference evidence="5 6" key="1">
    <citation type="submission" date="2023-07" db="EMBL/GenBank/DDBJ databases">
        <title>Sorghum-associated microbial communities from plants grown in Nebraska, USA.</title>
        <authorList>
            <person name="Schachtman D."/>
        </authorList>
    </citation>
    <scope>NUCLEOTIDE SEQUENCE [LARGE SCALE GENOMIC DNA]</scope>
    <source>
        <strain evidence="5 6">BE167</strain>
    </source>
</reference>
<evidence type="ECO:0000259" key="4">
    <source>
        <dbReference type="PROSITE" id="PS50043"/>
    </source>
</evidence>
<accession>A0ABU1U9M0</accession>
<keyword evidence="6" id="KW-1185">Reference proteome</keyword>
<dbReference type="InterPro" id="IPR016032">
    <property type="entry name" value="Sig_transdc_resp-reg_C-effctor"/>
</dbReference>
<evidence type="ECO:0000313" key="6">
    <source>
        <dbReference type="Proteomes" id="UP001252243"/>
    </source>
</evidence>
<comment type="caution">
    <text evidence="5">The sequence shown here is derived from an EMBL/GenBank/DDBJ whole genome shotgun (WGS) entry which is preliminary data.</text>
</comment>
<evidence type="ECO:0000256" key="2">
    <source>
        <dbReference type="ARBA" id="ARBA00023125"/>
    </source>
</evidence>
<dbReference type="Proteomes" id="UP001252243">
    <property type="component" value="Unassembled WGS sequence"/>
</dbReference>
<dbReference type="CDD" id="cd06170">
    <property type="entry name" value="LuxR_C_like"/>
    <property type="match status" value="1"/>
</dbReference>
<evidence type="ECO:0000313" key="5">
    <source>
        <dbReference type="EMBL" id="MDR7081884.1"/>
    </source>
</evidence>
<dbReference type="PROSITE" id="PS50043">
    <property type="entry name" value="HTH_LUXR_2"/>
    <property type="match status" value="1"/>
</dbReference>
<dbReference type="InterPro" id="IPR000792">
    <property type="entry name" value="Tscrpt_reg_LuxR_C"/>
</dbReference>
<sequence length="183" mass="20163">MGPRAELNARILLAAALERAGNCEEAETTLLPALDTCSRLGLVRPVLDGGAGCLELVRAISARLRREPAPEQVSHELPRFLSILTRLDSQAKTSRDSGWSAELVRPVAGPDTTSASEPGLSQREQTILRLVDKDRSNREIAQELHLGINTVKWYLKSLFNTLGVSDRRACVVEARRRHLLPPK</sequence>
<gene>
    <name evidence="5" type="ORF">J2X01_001165</name>
</gene>
<dbReference type="InterPro" id="IPR036388">
    <property type="entry name" value="WH-like_DNA-bd_sf"/>
</dbReference>
<name>A0ABU1U9M0_9MICC</name>
<dbReference type="PANTHER" id="PTHR44688:SF16">
    <property type="entry name" value="DNA-BINDING TRANSCRIPTIONAL ACTIVATOR DEVR_DOSR"/>
    <property type="match status" value="1"/>
</dbReference>
<organism evidence="5 6">
    <name type="scientific">Arthrobacter ginsengisoli</name>
    <dbReference type="NCBI Taxonomy" id="1356565"/>
    <lineage>
        <taxon>Bacteria</taxon>
        <taxon>Bacillati</taxon>
        <taxon>Actinomycetota</taxon>
        <taxon>Actinomycetes</taxon>
        <taxon>Micrococcales</taxon>
        <taxon>Micrococcaceae</taxon>
        <taxon>Arthrobacter</taxon>
    </lineage>
</organism>
<evidence type="ECO:0000256" key="3">
    <source>
        <dbReference type="ARBA" id="ARBA00023163"/>
    </source>
</evidence>
<dbReference type="SMART" id="SM00421">
    <property type="entry name" value="HTH_LUXR"/>
    <property type="match status" value="1"/>
</dbReference>
<dbReference type="Gene3D" id="1.10.10.10">
    <property type="entry name" value="Winged helix-like DNA-binding domain superfamily/Winged helix DNA-binding domain"/>
    <property type="match status" value="1"/>
</dbReference>
<dbReference type="PRINTS" id="PR00038">
    <property type="entry name" value="HTHLUXR"/>
</dbReference>
<keyword evidence="3" id="KW-0804">Transcription</keyword>
<protein>
    <submittedName>
        <fullName evidence="5">ATP/maltotriose-dependent transcriptional regulator MalT</fullName>
    </submittedName>
</protein>
<dbReference type="EMBL" id="JAVDVQ010000003">
    <property type="protein sequence ID" value="MDR7081884.1"/>
    <property type="molecule type" value="Genomic_DNA"/>
</dbReference>
<evidence type="ECO:0000256" key="1">
    <source>
        <dbReference type="ARBA" id="ARBA00023015"/>
    </source>
</evidence>
<dbReference type="SUPFAM" id="SSF46894">
    <property type="entry name" value="C-terminal effector domain of the bipartite response regulators"/>
    <property type="match status" value="1"/>
</dbReference>
<keyword evidence="2" id="KW-0238">DNA-binding</keyword>
<dbReference type="RefSeq" id="WP_310051608.1">
    <property type="nucleotide sequence ID" value="NZ_JAVDVQ010000003.1"/>
</dbReference>
<dbReference type="PANTHER" id="PTHR44688">
    <property type="entry name" value="DNA-BINDING TRANSCRIPTIONAL ACTIVATOR DEVR_DOSR"/>
    <property type="match status" value="1"/>
</dbReference>
<proteinExistence type="predicted"/>